<dbReference type="SUPFAM" id="SSF140931">
    <property type="entry name" value="Fic-like"/>
    <property type="match status" value="1"/>
</dbReference>
<keyword evidence="2" id="KW-0067">ATP-binding</keyword>
<organism evidence="5 6">
    <name type="scientific">Sulfobacillus benefaciens</name>
    <dbReference type="NCBI Taxonomy" id="453960"/>
    <lineage>
        <taxon>Bacteria</taxon>
        <taxon>Bacillati</taxon>
        <taxon>Bacillota</taxon>
        <taxon>Clostridia</taxon>
        <taxon>Eubacteriales</taxon>
        <taxon>Clostridiales Family XVII. Incertae Sedis</taxon>
        <taxon>Sulfobacillus</taxon>
    </lineage>
</organism>
<comment type="caution">
    <text evidence="5">The sequence shown here is derived from an EMBL/GenBank/DDBJ whole genome shotgun (WGS) entry which is preliminary data.</text>
</comment>
<name>A0A2T2X4F4_9FIRM</name>
<reference evidence="5 6" key="1">
    <citation type="journal article" date="2014" name="BMC Genomics">
        <title>Comparison of environmental and isolate Sulfobacillus genomes reveals diverse carbon, sulfur, nitrogen, and hydrogen metabolisms.</title>
        <authorList>
            <person name="Justice N.B."/>
            <person name="Norman A."/>
            <person name="Brown C.T."/>
            <person name="Singh A."/>
            <person name="Thomas B.C."/>
            <person name="Banfield J.F."/>
        </authorList>
    </citation>
    <scope>NUCLEOTIDE SEQUENCE [LARGE SCALE GENOMIC DNA]</scope>
    <source>
        <strain evidence="5">AMDSBA1</strain>
    </source>
</reference>
<dbReference type="InterPro" id="IPR040198">
    <property type="entry name" value="Fido_containing"/>
</dbReference>
<feature type="binding site" evidence="2">
    <location>
        <begin position="175"/>
        <end position="182"/>
    </location>
    <ligand>
        <name>ATP</name>
        <dbReference type="ChEBI" id="CHEBI:30616"/>
    </ligand>
</feature>
<dbReference type="PANTHER" id="PTHR13504:SF38">
    <property type="entry name" value="FIDO DOMAIN-CONTAINING PROTEIN"/>
    <property type="match status" value="1"/>
</dbReference>
<evidence type="ECO:0000259" key="4">
    <source>
        <dbReference type="PROSITE" id="PS51459"/>
    </source>
</evidence>
<evidence type="ECO:0000256" key="1">
    <source>
        <dbReference type="PIRSR" id="PIRSR640198-1"/>
    </source>
</evidence>
<proteinExistence type="predicted"/>
<feature type="active site" evidence="1">
    <location>
        <position position="171"/>
    </location>
</feature>
<dbReference type="Gene3D" id="1.10.3290.10">
    <property type="entry name" value="Fido-like domain"/>
    <property type="match status" value="1"/>
</dbReference>
<feature type="binding site" evidence="2">
    <location>
        <begin position="207"/>
        <end position="208"/>
    </location>
    <ligand>
        <name>ATP</name>
        <dbReference type="ChEBI" id="CHEBI:30616"/>
    </ligand>
</feature>
<evidence type="ECO:0000256" key="3">
    <source>
        <dbReference type="PIRSR" id="PIRSR640198-3"/>
    </source>
</evidence>
<gene>
    <name evidence="5" type="ORF">C7B43_08545</name>
</gene>
<accession>A0A2T2X4F4</accession>
<evidence type="ECO:0000256" key="2">
    <source>
        <dbReference type="PIRSR" id="PIRSR640198-2"/>
    </source>
</evidence>
<feature type="domain" description="Fido" evidence="4">
    <location>
        <begin position="94"/>
        <end position="228"/>
    </location>
</feature>
<evidence type="ECO:0000313" key="6">
    <source>
        <dbReference type="Proteomes" id="UP000242699"/>
    </source>
</evidence>
<feature type="site" description="Important for autoinhibition of adenylyltransferase activity" evidence="3">
    <location>
        <position position="45"/>
    </location>
</feature>
<dbReference type="Pfam" id="PF02661">
    <property type="entry name" value="Fic"/>
    <property type="match status" value="1"/>
</dbReference>
<dbReference type="Proteomes" id="UP000242699">
    <property type="component" value="Unassembled WGS sequence"/>
</dbReference>
<keyword evidence="2" id="KW-0547">Nucleotide-binding</keyword>
<dbReference type="PROSITE" id="PS51459">
    <property type="entry name" value="FIDO"/>
    <property type="match status" value="1"/>
</dbReference>
<dbReference type="PANTHER" id="PTHR13504">
    <property type="entry name" value="FIDO DOMAIN-CONTAINING PROTEIN DDB_G0283145"/>
    <property type="match status" value="1"/>
</dbReference>
<dbReference type="AlphaFoldDB" id="A0A2T2X4F4"/>
<sequence>MSNVLSSLDDRLERVDQQRQWSFEAIRPVYDALRARMTYASNMIEGQHLTLAETEAVLRKVPGQANLSRRHLETIDHSLAWDTMMRYSQSDEPISPELLQSLHAFVVRHTQPDEAGRYRTVPVATKGGAWVPSHPVTISRKIDQLFDELKKTAVHPVTAAACLHARLMAIHPFMDGNGRTGRLLLNLWLIRYHYPPALLGPENRAAYYTALQSADGGDFVPVVNVVLQGMFQTLTWYEQTLRLHIQPKAAGRSSG</sequence>
<dbReference type="EMBL" id="PXYT01000016">
    <property type="protein sequence ID" value="PSR29380.1"/>
    <property type="molecule type" value="Genomic_DNA"/>
</dbReference>
<dbReference type="InterPro" id="IPR036597">
    <property type="entry name" value="Fido-like_dom_sf"/>
</dbReference>
<protein>
    <recommendedName>
        <fullName evidence="4">Fido domain-containing protein</fullName>
    </recommendedName>
</protein>
<evidence type="ECO:0000313" key="5">
    <source>
        <dbReference type="EMBL" id="PSR29380.1"/>
    </source>
</evidence>
<dbReference type="InterPro" id="IPR003812">
    <property type="entry name" value="Fido"/>
</dbReference>
<dbReference type="GO" id="GO:0005524">
    <property type="term" value="F:ATP binding"/>
    <property type="evidence" value="ECO:0007669"/>
    <property type="project" value="UniProtKB-KW"/>
</dbReference>